<keyword evidence="2" id="KW-0813">Transport</keyword>
<dbReference type="Proteomes" id="UP001236620">
    <property type="component" value="Unassembled WGS sequence"/>
</dbReference>
<dbReference type="PROSITE" id="PS00211">
    <property type="entry name" value="ABC_TRANSPORTER_1"/>
    <property type="match status" value="1"/>
</dbReference>
<dbReference type="PANTHER" id="PTHR42711:SF5">
    <property type="entry name" value="ABC TRANSPORTER ATP-BINDING PROTEIN NATA"/>
    <property type="match status" value="1"/>
</dbReference>
<dbReference type="InterPro" id="IPR017871">
    <property type="entry name" value="ABC_transporter-like_CS"/>
</dbReference>
<dbReference type="InterPro" id="IPR003439">
    <property type="entry name" value="ABC_transporter-like_ATP-bd"/>
</dbReference>
<dbReference type="InterPro" id="IPR003593">
    <property type="entry name" value="AAA+_ATPase"/>
</dbReference>
<comment type="similarity">
    <text evidence="1">Belongs to the ABC transporter superfamily.</text>
</comment>
<protein>
    <submittedName>
        <fullName evidence="6">ABC-2 type transport system ATP-binding protein</fullName>
    </submittedName>
</protein>
<evidence type="ECO:0000256" key="3">
    <source>
        <dbReference type="ARBA" id="ARBA00022741"/>
    </source>
</evidence>
<evidence type="ECO:0000259" key="5">
    <source>
        <dbReference type="PROSITE" id="PS50893"/>
    </source>
</evidence>
<keyword evidence="3" id="KW-0547">Nucleotide-binding</keyword>
<evidence type="ECO:0000313" key="6">
    <source>
        <dbReference type="EMBL" id="MDQ0567555.1"/>
    </source>
</evidence>
<dbReference type="InterPro" id="IPR027417">
    <property type="entry name" value="P-loop_NTPase"/>
</dbReference>
<evidence type="ECO:0000313" key="7">
    <source>
        <dbReference type="Proteomes" id="UP001236620"/>
    </source>
</evidence>
<dbReference type="PROSITE" id="PS50893">
    <property type="entry name" value="ABC_TRANSPORTER_2"/>
    <property type="match status" value="1"/>
</dbReference>
<accession>A0ABU0NDR3</accession>
<dbReference type="CDD" id="cd03230">
    <property type="entry name" value="ABC_DR_subfamily_A"/>
    <property type="match status" value="1"/>
</dbReference>
<name>A0ABU0NDR3_9MOLU</name>
<evidence type="ECO:0000256" key="4">
    <source>
        <dbReference type="ARBA" id="ARBA00022840"/>
    </source>
</evidence>
<proteinExistence type="inferred from homology"/>
<dbReference type="Gene3D" id="3.40.50.300">
    <property type="entry name" value="P-loop containing nucleotide triphosphate hydrolases"/>
    <property type="match status" value="1"/>
</dbReference>
<dbReference type="InterPro" id="IPR050763">
    <property type="entry name" value="ABC_transporter_ATP-binding"/>
</dbReference>
<evidence type="ECO:0000256" key="2">
    <source>
        <dbReference type="ARBA" id="ARBA00022448"/>
    </source>
</evidence>
<keyword evidence="4 6" id="KW-0067">ATP-binding</keyword>
<dbReference type="PANTHER" id="PTHR42711">
    <property type="entry name" value="ABC TRANSPORTER ATP-BINDING PROTEIN"/>
    <property type="match status" value="1"/>
</dbReference>
<comment type="caution">
    <text evidence="6">The sequence shown here is derived from an EMBL/GenBank/DDBJ whole genome shotgun (WGS) entry which is preliminary data.</text>
</comment>
<keyword evidence="7" id="KW-1185">Reference proteome</keyword>
<evidence type="ECO:0000256" key="1">
    <source>
        <dbReference type="ARBA" id="ARBA00005417"/>
    </source>
</evidence>
<sequence length="297" mass="34575">MNQEIIRINNLTKKFKSGYGIFDINLVVKQGDVYGYLGPNGAGKSTTIRHMMGYIKPLKGWVNIMNKDAWKQSHLIQSEVGYIPGEINLPEYVNGLNFIKQIFKLRNQTNWDYVEKLINYFEFNPNIKIKKMSKGMKQKVALVIAFMHNPKLLILDEPTTGLDPLMKNKFINLVLECKNNGATILLSSHIFEEVEKTCNKVAIIKSGKIVADIDLENLKQISDRRYEISFKNNQILESKFLKEVNDNKVLYIVPTNDVNNFFEQLKNYEIEMLKEIPFSLEKYFLNFYKRNEVENNV</sequence>
<feature type="domain" description="ABC transporter" evidence="5">
    <location>
        <begin position="6"/>
        <end position="231"/>
    </location>
</feature>
<dbReference type="SUPFAM" id="SSF52540">
    <property type="entry name" value="P-loop containing nucleoside triphosphate hydrolases"/>
    <property type="match status" value="1"/>
</dbReference>
<dbReference type="SMART" id="SM00382">
    <property type="entry name" value="AAA"/>
    <property type="match status" value="1"/>
</dbReference>
<dbReference type="EMBL" id="JAUSWP010000001">
    <property type="protein sequence ID" value="MDQ0567555.1"/>
    <property type="molecule type" value="Genomic_DNA"/>
</dbReference>
<dbReference type="Pfam" id="PF00005">
    <property type="entry name" value="ABC_tran"/>
    <property type="match status" value="1"/>
</dbReference>
<organism evidence="6 7">
    <name type="scientific">Mycoplasma yeatsii</name>
    <dbReference type="NCBI Taxonomy" id="51365"/>
    <lineage>
        <taxon>Bacteria</taxon>
        <taxon>Bacillati</taxon>
        <taxon>Mycoplasmatota</taxon>
        <taxon>Mollicutes</taxon>
        <taxon>Mycoplasmataceae</taxon>
        <taxon>Mycoplasma</taxon>
    </lineage>
</organism>
<dbReference type="RefSeq" id="WP_307444156.1">
    <property type="nucleotide sequence ID" value="NZ_JAUSWP010000001.1"/>
</dbReference>
<reference evidence="6" key="1">
    <citation type="submission" date="2023-07" db="EMBL/GenBank/DDBJ databases">
        <title>Genomic Encyclopedia of Type Strains, Phase IV (KMG-IV): sequencing the most valuable type-strain genomes for metagenomic binning, comparative biology and taxonomic classification.</title>
        <authorList>
            <person name="Goeker M."/>
        </authorList>
    </citation>
    <scope>NUCLEOTIDE SEQUENCE [LARGE SCALE GENOMIC DNA]</scope>
    <source>
        <strain evidence="6">DSM 22019</strain>
    </source>
</reference>
<dbReference type="GO" id="GO:0005524">
    <property type="term" value="F:ATP binding"/>
    <property type="evidence" value="ECO:0007669"/>
    <property type="project" value="UniProtKB-KW"/>
</dbReference>
<gene>
    <name evidence="6" type="ORF">J2Z63_000176</name>
</gene>